<dbReference type="Proteomes" id="UP001054945">
    <property type="component" value="Unassembled WGS sequence"/>
</dbReference>
<reference evidence="1 2" key="1">
    <citation type="submission" date="2021-06" db="EMBL/GenBank/DDBJ databases">
        <title>Caerostris extrusa draft genome.</title>
        <authorList>
            <person name="Kono N."/>
            <person name="Arakawa K."/>
        </authorList>
    </citation>
    <scope>NUCLEOTIDE SEQUENCE [LARGE SCALE GENOMIC DNA]</scope>
</reference>
<evidence type="ECO:0000313" key="2">
    <source>
        <dbReference type="Proteomes" id="UP001054945"/>
    </source>
</evidence>
<evidence type="ECO:0000313" key="1">
    <source>
        <dbReference type="EMBL" id="GIY19094.1"/>
    </source>
</evidence>
<organism evidence="1 2">
    <name type="scientific">Caerostris extrusa</name>
    <name type="common">Bark spider</name>
    <name type="synonym">Caerostris bankana</name>
    <dbReference type="NCBI Taxonomy" id="172846"/>
    <lineage>
        <taxon>Eukaryota</taxon>
        <taxon>Metazoa</taxon>
        <taxon>Ecdysozoa</taxon>
        <taxon>Arthropoda</taxon>
        <taxon>Chelicerata</taxon>
        <taxon>Arachnida</taxon>
        <taxon>Araneae</taxon>
        <taxon>Araneomorphae</taxon>
        <taxon>Entelegynae</taxon>
        <taxon>Araneoidea</taxon>
        <taxon>Araneidae</taxon>
        <taxon>Caerostris</taxon>
    </lineage>
</organism>
<keyword evidence="2" id="KW-1185">Reference proteome</keyword>
<dbReference type="EMBL" id="BPLR01007716">
    <property type="protein sequence ID" value="GIY19094.1"/>
    <property type="molecule type" value="Genomic_DNA"/>
</dbReference>
<dbReference type="AlphaFoldDB" id="A0AAV4RDJ5"/>
<gene>
    <name evidence="1" type="ORF">CEXT_296551</name>
</gene>
<proteinExistence type="predicted"/>
<protein>
    <submittedName>
        <fullName evidence="1">Uncharacterized protein</fullName>
    </submittedName>
</protein>
<comment type="caution">
    <text evidence="1">The sequence shown here is derived from an EMBL/GenBank/DDBJ whole genome shotgun (WGS) entry which is preliminary data.</text>
</comment>
<sequence>MLTRKTQIAMLCRKQKVAPFPLHISGTNDISQQVLETKQPSVPDGRFRACVLRELTASGQPENPAAGQTLQAPLSTLHYPEPTSSTFQTSQWRTDSVRSARKSGSWSNIGSSTIHPSTIRNQPLQPFKLRSGVCGSEYVKHATHNTNQMDTFHLLRLTTQRTLKAALSN</sequence>
<accession>A0AAV4RDJ5</accession>
<name>A0AAV4RDJ5_CAEEX</name>